<sequence length="210" mass="24221">MSLKEVLLSENAKSAVEAAETFLRSFEQRVQIVEENLALSLDRAARRVPRAEEGLTCRDLFHNTVGSLEDTELSGRLTRRYSSIVERLTSVKEHLSRLKTLHSEVKSANERIESTYEMFERYKYLPQMPIPETVGSEHTEEVVDLGKLQRDLTKLWATRQSLTSRYNESAGWLHYTESLEHEVVIETGNWRTNSLEQLEIMADHFGLIIP</sequence>
<keyword evidence="3" id="KW-1185">Reference proteome</keyword>
<accession>A0A1A6A620</accession>
<dbReference type="VEuPathDB" id="FungiDB:I303_04837"/>
<reference evidence="2" key="2">
    <citation type="submission" date="2013-07" db="EMBL/GenBank/DDBJ databases">
        <authorList>
            <consortium name="The Broad Institute Genome Sequencing Platform"/>
            <person name="Cuomo C."/>
            <person name="Litvintseva A."/>
            <person name="Chen Y."/>
            <person name="Heitman J."/>
            <person name="Sun S."/>
            <person name="Springer D."/>
            <person name="Dromer F."/>
            <person name="Young S.K."/>
            <person name="Zeng Q."/>
            <person name="Gargeya S."/>
            <person name="Fitzgerald M."/>
            <person name="Abouelleil A."/>
            <person name="Alvarado L."/>
            <person name="Berlin A.M."/>
            <person name="Chapman S.B."/>
            <person name="Dewar J."/>
            <person name="Goldberg J."/>
            <person name="Griggs A."/>
            <person name="Gujja S."/>
            <person name="Hansen M."/>
            <person name="Howarth C."/>
            <person name="Imamovic A."/>
            <person name="Larimer J."/>
            <person name="McCowan C."/>
            <person name="Murphy C."/>
            <person name="Pearson M."/>
            <person name="Priest M."/>
            <person name="Roberts A."/>
            <person name="Saif S."/>
            <person name="Shea T."/>
            <person name="Sykes S."/>
            <person name="Wortman J."/>
            <person name="Nusbaum C."/>
            <person name="Birren B."/>
        </authorList>
    </citation>
    <scope>NUCLEOTIDE SEQUENCE</scope>
    <source>
        <strain evidence="2">CBS 10117</strain>
    </source>
</reference>
<dbReference type="Proteomes" id="UP000078595">
    <property type="component" value="Chromosome 5"/>
</dbReference>
<dbReference type="KEGG" id="kdj:28968536"/>
<protein>
    <submittedName>
        <fullName evidence="1">Uncharacterized protein</fullName>
    </submittedName>
</protein>
<name>A0A1A6A620_9TREE</name>
<organism evidence="1">
    <name type="scientific">Kwoniella dejecticola CBS 10117</name>
    <dbReference type="NCBI Taxonomy" id="1296121"/>
    <lineage>
        <taxon>Eukaryota</taxon>
        <taxon>Fungi</taxon>
        <taxon>Dikarya</taxon>
        <taxon>Basidiomycota</taxon>
        <taxon>Agaricomycotina</taxon>
        <taxon>Tremellomycetes</taxon>
        <taxon>Tremellales</taxon>
        <taxon>Cryptococcaceae</taxon>
        <taxon>Kwoniella</taxon>
    </lineage>
</organism>
<evidence type="ECO:0000313" key="2">
    <source>
        <dbReference type="EMBL" id="WWC61601.1"/>
    </source>
</evidence>
<dbReference type="EMBL" id="KI894031">
    <property type="protein sequence ID" value="OBR85501.1"/>
    <property type="molecule type" value="Genomic_DNA"/>
</dbReference>
<evidence type="ECO:0000313" key="1">
    <source>
        <dbReference type="EMBL" id="OBR85501.1"/>
    </source>
</evidence>
<proteinExistence type="predicted"/>
<reference evidence="2" key="3">
    <citation type="submission" date="2024-02" db="EMBL/GenBank/DDBJ databases">
        <title>Comparative genomics of Cryptococcus and Kwoniella reveals pathogenesis evolution and contrasting modes of karyotype evolution via chromosome fusion or intercentromeric recombination.</title>
        <authorList>
            <person name="Coelho M.A."/>
            <person name="David-Palma M."/>
            <person name="Shea T."/>
            <person name="Bowers K."/>
            <person name="McGinley-Smith S."/>
            <person name="Mohammad A.W."/>
            <person name="Gnirke A."/>
            <person name="Yurkov A.M."/>
            <person name="Nowrousian M."/>
            <person name="Sun S."/>
            <person name="Cuomo C.A."/>
            <person name="Heitman J."/>
        </authorList>
    </citation>
    <scope>NUCLEOTIDE SEQUENCE</scope>
    <source>
        <strain evidence="2">CBS 10117</strain>
    </source>
</reference>
<dbReference type="GeneID" id="28968536"/>
<gene>
    <name evidence="1" type="ORF">I303_04837</name>
    <name evidence="2" type="ORF">I303_104185</name>
</gene>
<dbReference type="RefSeq" id="XP_018263343.1">
    <property type="nucleotide sequence ID" value="XM_018408132.1"/>
</dbReference>
<dbReference type="EMBL" id="CP144534">
    <property type="protein sequence ID" value="WWC61601.1"/>
    <property type="molecule type" value="Genomic_DNA"/>
</dbReference>
<dbReference type="AlphaFoldDB" id="A0A1A6A620"/>
<evidence type="ECO:0000313" key="3">
    <source>
        <dbReference type="Proteomes" id="UP000078595"/>
    </source>
</evidence>
<reference evidence="1" key="1">
    <citation type="submission" date="2013-07" db="EMBL/GenBank/DDBJ databases">
        <title>The Genome Sequence of Cryptococcus dejecticola CBS10117.</title>
        <authorList>
            <consortium name="The Broad Institute Genome Sequencing Platform"/>
            <person name="Cuomo C."/>
            <person name="Litvintseva A."/>
            <person name="Chen Y."/>
            <person name="Heitman J."/>
            <person name="Sun S."/>
            <person name="Springer D."/>
            <person name="Dromer F."/>
            <person name="Young S.K."/>
            <person name="Zeng Q."/>
            <person name="Gargeya S."/>
            <person name="Fitzgerald M."/>
            <person name="Abouelleil A."/>
            <person name="Alvarado L."/>
            <person name="Berlin A.M."/>
            <person name="Chapman S.B."/>
            <person name="Dewar J."/>
            <person name="Goldberg J."/>
            <person name="Griggs A."/>
            <person name="Gujja S."/>
            <person name="Hansen M."/>
            <person name="Howarth C."/>
            <person name="Imamovic A."/>
            <person name="Larimer J."/>
            <person name="McCowan C."/>
            <person name="Murphy C."/>
            <person name="Pearson M."/>
            <person name="Priest M."/>
            <person name="Roberts A."/>
            <person name="Saif S."/>
            <person name="Shea T."/>
            <person name="Sykes S."/>
            <person name="Wortman J."/>
            <person name="Nusbaum C."/>
            <person name="Birren B."/>
        </authorList>
    </citation>
    <scope>NUCLEOTIDE SEQUENCE [LARGE SCALE GENOMIC DNA]</scope>
    <source>
        <strain evidence="1">CBS 10117</strain>
    </source>
</reference>